<dbReference type="Gene3D" id="3.80.10.10">
    <property type="entry name" value="Ribonuclease Inhibitor"/>
    <property type="match status" value="1"/>
</dbReference>
<protein>
    <submittedName>
        <fullName evidence="9">Planctomycete cytochrome C</fullName>
    </submittedName>
</protein>
<reference evidence="9 10" key="1">
    <citation type="submission" date="2019-02" db="EMBL/GenBank/DDBJ databases">
        <title>Deep-cultivation of Planctomycetes and their phenomic and genomic characterization uncovers novel biology.</title>
        <authorList>
            <person name="Wiegand S."/>
            <person name="Jogler M."/>
            <person name="Boedeker C."/>
            <person name="Pinto D."/>
            <person name="Vollmers J."/>
            <person name="Rivas-Marin E."/>
            <person name="Kohn T."/>
            <person name="Peeters S.H."/>
            <person name="Heuer A."/>
            <person name="Rast P."/>
            <person name="Oberbeckmann S."/>
            <person name="Bunk B."/>
            <person name="Jeske O."/>
            <person name="Meyerdierks A."/>
            <person name="Storesund J.E."/>
            <person name="Kallscheuer N."/>
            <person name="Luecker S."/>
            <person name="Lage O.M."/>
            <person name="Pohl T."/>
            <person name="Merkel B.J."/>
            <person name="Hornburger P."/>
            <person name="Mueller R.-W."/>
            <person name="Bruemmer F."/>
            <person name="Labrenz M."/>
            <person name="Spormann A.M."/>
            <person name="Op den Camp H."/>
            <person name="Overmann J."/>
            <person name="Amann R."/>
            <person name="Jetten M.S.M."/>
            <person name="Mascher T."/>
            <person name="Medema M.H."/>
            <person name="Devos D.P."/>
            <person name="Kaster A.-K."/>
            <person name="Ovreas L."/>
            <person name="Rohde M."/>
            <person name="Galperin M.Y."/>
            <person name="Jogler C."/>
        </authorList>
    </citation>
    <scope>NUCLEOTIDE SEQUENCE [LARGE SCALE GENOMIC DNA]</scope>
    <source>
        <strain evidence="9 10">Pla175</strain>
    </source>
</reference>
<dbReference type="Gene3D" id="1.10.760.10">
    <property type="entry name" value="Cytochrome c-like domain"/>
    <property type="match status" value="1"/>
</dbReference>
<keyword evidence="1 4" id="KW-0349">Heme</keyword>
<feature type="coiled-coil region" evidence="5">
    <location>
        <begin position="304"/>
        <end position="345"/>
    </location>
</feature>
<feature type="signal peptide" evidence="7">
    <location>
        <begin position="1"/>
        <end position="21"/>
    </location>
</feature>
<dbReference type="KEGG" id="pnd:Pla175_08390"/>
<feature type="compositionally biased region" description="Low complexity" evidence="6">
    <location>
        <begin position="122"/>
        <end position="132"/>
    </location>
</feature>
<dbReference type="InterPro" id="IPR011429">
    <property type="entry name" value="Cyt_c_Planctomycete-type"/>
</dbReference>
<name>A0A518D7M1_9BACT</name>
<dbReference type="InterPro" id="IPR009056">
    <property type="entry name" value="Cyt_c-like_dom"/>
</dbReference>
<organism evidence="9 10">
    <name type="scientific">Pirellulimonas nuda</name>
    <dbReference type="NCBI Taxonomy" id="2528009"/>
    <lineage>
        <taxon>Bacteria</taxon>
        <taxon>Pseudomonadati</taxon>
        <taxon>Planctomycetota</taxon>
        <taxon>Planctomycetia</taxon>
        <taxon>Pirellulales</taxon>
        <taxon>Lacipirellulaceae</taxon>
        <taxon>Pirellulimonas</taxon>
    </lineage>
</organism>
<dbReference type="Pfam" id="PF07635">
    <property type="entry name" value="PSCyt1"/>
    <property type="match status" value="1"/>
</dbReference>
<evidence type="ECO:0000256" key="5">
    <source>
        <dbReference type="SAM" id="Coils"/>
    </source>
</evidence>
<accession>A0A518D7M1</accession>
<proteinExistence type="predicted"/>
<feature type="domain" description="Cytochrome c" evidence="8">
    <location>
        <begin position="24"/>
        <end position="114"/>
    </location>
</feature>
<dbReference type="InterPro" id="IPR032675">
    <property type="entry name" value="LRR_dom_sf"/>
</dbReference>
<dbReference type="EMBL" id="CP036291">
    <property type="protein sequence ID" value="QDU87477.1"/>
    <property type="molecule type" value="Genomic_DNA"/>
</dbReference>
<evidence type="ECO:0000256" key="2">
    <source>
        <dbReference type="ARBA" id="ARBA00022723"/>
    </source>
</evidence>
<dbReference type="OrthoDB" id="229325at2"/>
<dbReference type="RefSeq" id="WP_145281437.1">
    <property type="nucleotide sequence ID" value="NZ_CP036291.1"/>
</dbReference>
<feature type="chain" id="PRO_5021802540" evidence="7">
    <location>
        <begin position="22"/>
        <end position="350"/>
    </location>
</feature>
<evidence type="ECO:0000256" key="3">
    <source>
        <dbReference type="ARBA" id="ARBA00023004"/>
    </source>
</evidence>
<evidence type="ECO:0000313" key="10">
    <source>
        <dbReference type="Proteomes" id="UP000317429"/>
    </source>
</evidence>
<keyword evidence="2 4" id="KW-0479">Metal-binding</keyword>
<dbReference type="SUPFAM" id="SSF46626">
    <property type="entry name" value="Cytochrome c"/>
    <property type="match status" value="1"/>
</dbReference>
<evidence type="ECO:0000256" key="1">
    <source>
        <dbReference type="ARBA" id="ARBA00022617"/>
    </source>
</evidence>
<keyword evidence="10" id="KW-1185">Reference proteome</keyword>
<keyword evidence="3 4" id="KW-0408">Iron</keyword>
<evidence type="ECO:0000256" key="6">
    <source>
        <dbReference type="SAM" id="MobiDB-lite"/>
    </source>
</evidence>
<dbReference type="AlphaFoldDB" id="A0A518D7M1"/>
<dbReference type="Proteomes" id="UP000317429">
    <property type="component" value="Chromosome"/>
</dbReference>
<dbReference type="InterPro" id="IPR036909">
    <property type="entry name" value="Cyt_c-like_dom_sf"/>
</dbReference>
<feature type="region of interest" description="Disordered" evidence="6">
    <location>
        <begin position="122"/>
        <end position="146"/>
    </location>
</feature>
<gene>
    <name evidence="9" type="ORF">Pla175_08390</name>
</gene>
<evidence type="ECO:0000256" key="4">
    <source>
        <dbReference type="PROSITE-ProRule" id="PRU00433"/>
    </source>
</evidence>
<evidence type="ECO:0000259" key="8">
    <source>
        <dbReference type="PROSITE" id="PS51007"/>
    </source>
</evidence>
<keyword evidence="5" id="KW-0175">Coiled coil</keyword>
<dbReference type="SUPFAM" id="SSF52047">
    <property type="entry name" value="RNI-like"/>
    <property type="match status" value="1"/>
</dbReference>
<dbReference type="PROSITE" id="PS51007">
    <property type="entry name" value="CYTC"/>
    <property type="match status" value="1"/>
</dbReference>
<dbReference type="GO" id="GO:0046872">
    <property type="term" value="F:metal ion binding"/>
    <property type="evidence" value="ECO:0007669"/>
    <property type="project" value="UniProtKB-KW"/>
</dbReference>
<keyword evidence="7" id="KW-0732">Signal</keyword>
<evidence type="ECO:0000313" key="9">
    <source>
        <dbReference type="EMBL" id="QDU87477.1"/>
    </source>
</evidence>
<sequence precursor="true">MKPLFTLCFSLLLFGAPSVVAAEVGFAQVEPLFQQHCVKCHGAAKSLGGLNLEGRAAVEALIEEGLLLPGDPENSEVFARLTLAEDDKLRMPKGAPPLKAEEIDAFRKWLEHEKLFEAGDAPAPAAAAAAPADEAKEPTPDPADPAAITRIEKAGGVALPRYAGSPLLMISFPSQPANTGDDVVDAILAVAPNVCELSLARTAVTDAGAARLAALENLEALHLEQTAVTDAGVAPLAGLPRLRYLNVYGSKVTDAVLEPLAKNGALRRLYVYETPVSYAAAKKAMASRPELEINLGWNHPEVARERLTQEKERLEAEKKAAVAQLEEAKAQIESADERLTELAKELEVAK</sequence>
<dbReference type="GO" id="GO:0009055">
    <property type="term" value="F:electron transfer activity"/>
    <property type="evidence" value="ECO:0007669"/>
    <property type="project" value="InterPro"/>
</dbReference>
<dbReference type="GO" id="GO:0020037">
    <property type="term" value="F:heme binding"/>
    <property type="evidence" value="ECO:0007669"/>
    <property type="project" value="InterPro"/>
</dbReference>
<evidence type="ECO:0000256" key="7">
    <source>
        <dbReference type="SAM" id="SignalP"/>
    </source>
</evidence>